<dbReference type="Gene3D" id="1.20.1260.80">
    <property type="match status" value="1"/>
</dbReference>
<dbReference type="RefSeq" id="WP_338788827.1">
    <property type="nucleotide sequence ID" value="NZ_CP147403.1"/>
</dbReference>
<gene>
    <name evidence="2" type="ORF">WCV66_09655</name>
</gene>
<evidence type="ECO:0000256" key="1">
    <source>
        <dbReference type="SAM" id="Phobius"/>
    </source>
</evidence>
<reference evidence="2 3" key="1">
    <citation type="submission" date="2024-02" db="EMBL/GenBank/DDBJ databases">
        <title>Seven novel Bacillus-like species.</title>
        <authorList>
            <person name="Liu G."/>
        </authorList>
    </citation>
    <scope>NUCLEOTIDE SEQUENCE [LARGE SCALE GENOMIC DNA]</scope>
    <source>
        <strain evidence="2 3">FJAT-53654</strain>
    </source>
</reference>
<keyword evidence="1" id="KW-1133">Transmembrane helix</keyword>
<evidence type="ECO:0008006" key="4">
    <source>
        <dbReference type="Google" id="ProtNLM"/>
    </source>
</evidence>
<evidence type="ECO:0000313" key="3">
    <source>
        <dbReference type="Proteomes" id="UP001368328"/>
    </source>
</evidence>
<organism evidence="2 3">
    <name type="scientific">Metabacillus rhizosphaerae</name>
    <dbReference type="NCBI Taxonomy" id="3117747"/>
    <lineage>
        <taxon>Bacteria</taxon>
        <taxon>Bacillati</taxon>
        <taxon>Bacillota</taxon>
        <taxon>Bacilli</taxon>
        <taxon>Bacillales</taxon>
        <taxon>Bacillaceae</taxon>
        <taxon>Metabacillus</taxon>
    </lineage>
</organism>
<sequence>MTVEITVLIAIGSFLIGLVTFSRNRDKDVKNDATKSAVIETKLDSISQSVDSIRIDLRASEQRWSSLSDRVIRVEESSKQAHRRIDKIENKGEM</sequence>
<keyword evidence="1" id="KW-0812">Transmembrane</keyword>
<protein>
    <recommendedName>
        <fullName evidence="4">DUF948 domain-containing protein</fullName>
    </recommendedName>
</protein>
<dbReference type="Proteomes" id="UP001368328">
    <property type="component" value="Chromosome"/>
</dbReference>
<accession>A0ABZ2MYN4</accession>
<dbReference type="EMBL" id="CP147403">
    <property type="protein sequence ID" value="WXB90439.1"/>
    <property type="molecule type" value="Genomic_DNA"/>
</dbReference>
<evidence type="ECO:0000313" key="2">
    <source>
        <dbReference type="EMBL" id="WXB90439.1"/>
    </source>
</evidence>
<keyword evidence="1" id="KW-0472">Membrane</keyword>
<feature type="transmembrane region" description="Helical" evidence="1">
    <location>
        <begin position="6"/>
        <end position="22"/>
    </location>
</feature>
<keyword evidence="3" id="KW-1185">Reference proteome</keyword>
<name>A0ABZ2MYN4_9BACI</name>
<proteinExistence type="predicted"/>